<protein>
    <submittedName>
        <fullName evidence="2">DUF262 domain-containing protein</fullName>
    </submittedName>
</protein>
<dbReference type="Proteomes" id="UP000436989">
    <property type="component" value="Unassembled WGS sequence"/>
</dbReference>
<dbReference type="PANTHER" id="PTHR35149:SF1">
    <property type="entry name" value="DUF5655 DOMAIN-CONTAINING PROTEIN"/>
    <property type="match status" value="1"/>
</dbReference>
<reference evidence="2 3" key="1">
    <citation type="submission" date="2019-12" db="EMBL/GenBank/DDBJ databases">
        <authorList>
            <person name="Shi Y."/>
        </authorList>
    </citation>
    <scope>NUCLEOTIDE SEQUENCE [LARGE SCALE GENOMIC DNA]</scope>
    <source>
        <strain evidence="2 3">JCM 17929</strain>
    </source>
</reference>
<name>A0A6N8GRE4_9MICC</name>
<dbReference type="Pfam" id="PF03235">
    <property type="entry name" value="GmrSD_N"/>
    <property type="match status" value="1"/>
</dbReference>
<keyword evidence="3" id="KW-1185">Reference proteome</keyword>
<organism evidence="2 3">
    <name type="scientific">Kocuria sediminis</name>
    <dbReference type="NCBI Taxonomy" id="1038857"/>
    <lineage>
        <taxon>Bacteria</taxon>
        <taxon>Bacillati</taxon>
        <taxon>Actinomycetota</taxon>
        <taxon>Actinomycetes</taxon>
        <taxon>Micrococcales</taxon>
        <taxon>Micrococcaceae</taxon>
        <taxon>Kocuria</taxon>
    </lineage>
</organism>
<dbReference type="RefSeq" id="WP_156269319.1">
    <property type="nucleotide sequence ID" value="NZ_WOGU01000007.1"/>
</dbReference>
<dbReference type="EMBL" id="WOGU01000007">
    <property type="protein sequence ID" value="MUN63404.1"/>
    <property type="molecule type" value="Genomic_DNA"/>
</dbReference>
<dbReference type="InterPro" id="IPR004919">
    <property type="entry name" value="GmrSD_N"/>
</dbReference>
<dbReference type="PANTHER" id="PTHR35149">
    <property type="entry name" value="SLL5132 PROTEIN"/>
    <property type="match status" value="1"/>
</dbReference>
<feature type="domain" description="GmrSD restriction endonucleases N-terminal" evidence="1">
    <location>
        <begin position="32"/>
        <end position="217"/>
    </location>
</feature>
<comment type="caution">
    <text evidence="2">The sequence shown here is derived from an EMBL/GenBank/DDBJ whole genome shotgun (WGS) entry which is preliminary data.</text>
</comment>
<accession>A0A6N8GRE4</accession>
<dbReference type="AlphaFoldDB" id="A0A6N8GRE4"/>
<gene>
    <name evidence="2" type="ORF">GMA12_09670</name>
</gene>
<evidence type="ECO:0000313" key="2">
    <source>
        <dbReference type="EMBL" id="MUN63404.1"/>
    </source>
</evidence>
<proteinExistence type="predicted"/>
<evidence type="ECO:0000259" key="1">
    <source>
        <dbReference type="Pfam" id="PF03235"/>
    </source>
</evidence>
<evidence type="ECO:0000313" key="3">
    <source>
        <dbReference type="Proteomes" id="UP000436989"/>
    </source>
</evidence>
<dbReference type="CDD" id="cd16387">
    <property type="entry name" value="ParB_N_Srx"/>
    <property type="match status" value="1"/>
</dbReference>
<sequence length="596" mass="68295">MGEHANPSALSEATIEPRLVMKGDDDKPFIQGEFFVAAYQRGYRWGRDEVRQLLEDIKTHKREAGRGEPSDYYLQPIVVLKRDGGSWELVDGQQRLTTLFLITKYVATKIADSKLDYLLTYETRHGSRDFLETLDFSRRDENIDYYHIAQAYDVIGEWFDEQPNATQAAINLHTALANWVYVIWYEAPPGTDATALFTRLNRDRIPLTDSELVKALVLSNSGAAGGKSGRQQETAAQWDGFERDLRDPQFWAFLTRSSTERSTHIDFLFESMTPKAGLRERPRYWTFSKVREDIAERGAAAFWRDVVERHGLLTGWFQDRDLYHRIGYLIQVGDSIQELIDLSRSRTHSAFRKALVDRTRKRLDLTADKVSLLRYGKDNGKCTDVLLLMNVETVLGSSDVGSRFSFHAYVDNWSLEHIHAQNSEAFEKETERRDWLRTHKKKVKESHWPPDQRADVDEIIAKINAHLAMADGKTDEQSFDWIFRQVLALFSAPGTDATDGDTHGLGNLALLQRDLNSKLNNAVFALKREQVIGLDQDGAYILPCTRNVFLKYYTAAADQQLSLWGPQDQANYLTSLIDKVERFLMVERSPADEVHA</sequence>